<reference evidence="1 2" key="1">
    <citation type="submission" date="2016-10" db="EMBL/GenBank/DDBJ databases">
        <title>Draft genome sequences of four alkaliphilic bacteria belonging to the Anaerobacillus genus.</title>
        <authorList>
            <person name="Bassil N.M."/>
            <person name="Lloyd J.R."/>
        </authorList>
    </citation>
    <scope>NUCLEOTIDE SEQUENCE [LARGE SCALE GENOMIC DNA]</scope>
    <source>
        <strain evidence="1 2">DSM 15340</strain>
    </source>
</reference>
<accession>A0A1S2LQ04</accession>
<evidence type="ECO:0000313" key="1">
    <source>
        <dbReference type="EMBL" id="OIJ14592.1"/>
    </source>
</evidence>
<dbReference type="Proteomes" id="UP000180098">
    <property type="component" value="Unassembled WGS sequence"/>
</dbReference>
<protein>
    <submittedName>
        <fullName evidence="1">Uncharacterized protein</fullName>
    </submittedName>
</protein>
<proteinExistence type="predicted"/>
<evidence type="ECO:0000313" key="2">
    <source>
        <dbReference type="Proteomes" id="UP000180098"/>
    </source>
</evidence>
<gene>
    <name evidence="1" type="ORF">BKP35_05965</name>
</gene>
<dbReference type="AlphaFoldDB" id="A0A1S2LQ04"/>
<comment type="caution">
    <text evidence="1">The sequence shown here is derived from an EMBL/GenBank/DDBJ whole genome shotgun (WGS) entry which is preliminary data.</text>
</comment>
<keyword evidence="2" id="KW-1185">Reference proteome</keyword>
<sequence length="89" mass="10234">MPHSAKALRMEEKTSLSCLFWQASYFCCAFKAPSFVEGVFSRLNYYGGGEMDSDSDSRKTSSVVIKNFMLKHTMNKKLGIPFLHPRWQM</sequence>
<organism evidence="1 2">
    <name type="scientific">Anaerobacillus arseniciselenatis</name>
    <dbReference type="NCBI Taxonomy" id="85682"/>
    <lineage>
        <taxon>Bacteria</taxon>
        <taxon>Bacillati</taxon>
        <taxon>Bacillota</taxon>
        <taxon>Bacilli</taxon>
        <taxon>Bacillales</taxon>
        <taxon>Bacillaceae</taxon>
        <taxon>Anaerobacillus</taxon>
    </lineage>
</organism>
<dbReference type="EMBL" id="MLQQ01000005">
    <property type="protein sequence ID" value="OIJ14592.1"/>
    <property type="molecule type" value="Genomic_DNA"/>
</dbReference>
<name>A0A1S2LQ04_9BACI</name>